<keyword evidence="6 7" id="KW-0121">Carboxypeptidase</keyword>
<keyword evidence="4 6" id="KW-0732">Signal</keyword>
<keyword evidence="8" id="KW-1185">Reference proteome</keyword>
<dbReference type="Gene3D" id="3.40.50.1820">
    <property type="entry name" value="alpha/beta hydrolase"/>
    <property type="match status" value="1"/>
</dbReference>
<dbReference type="InterPro" id="IPR029058">
    <property type="entry name" value="AB_hydrolase_fold"/>
</dbReference>
<evidence type="ECO:0000256" key="5">
    <source>
        <dbReference type="ARBA" id="ARBA00023180"/>
    </source>
</evidence>
<keyword evidence="6" id="KW-0645">Protease</keyword>
<evidence type="ECO:0000256" key="2">
    <source>
        <dbReference type="ARBA" id="ARBA00009431"/>
    </source>
</evidence>
<dbReference type="InterPro" id="IPR018202">
    <property type="entry name" value="Ser_caboxypep_ser_AS"/>
</dbReference>
<evidence type="ECO:0000256" key="3">
    <source>
        <dbReference type="ARBA" id="ARBA00022525"/>
    </source>
</evidence>
<dbReference type="SUPFAM" id="SSF53474">
    <property type="entry name" value="alpha/beta-Hydrolases"/>
    <property type="match status" value="1"/>
</dbReference>
<evidence type="ECO:0000313" key="7">
    <source>
        <dbReference type="EMBL" id="GFQ00205.1"/>
    </source>
</evidence>
<feature type="chain" id="PRO_5033100837" description="Carboxypeptidase" evidence="6">
    <location>
        <begin position="25"/>
        <end position="331"/>
    </location>
</feature>
<dbReference type="AlphaFoldDB" id="A0A830CVH8"/>
<protein>
    <recommendedName>
        <fullName evidence="6">Carboxypeptidase</fullName>
        <ecNumber evidence="6">3.4.16.-</ecNumber>
    </recommendedName>
</protein>
<accession>A0A830CVH8</accession>
<dbReference type="InterPro" id="IPR001563">
    <property type="entry name" value="Peptidase_S10"/>
</dbReference>
<comment type="similarity">
    <text evidence="2 6">Belongs to the peptidase S10 family.</text>
</comment>
<reference evidence="7" key="1">
    <citation type="submission" date="2020-07" db="EMBL/GenBank/DDBJ databases">
        <title>Ethylene signaling mediates host invasion by parasitic plants.</title>
        <authorList>
            <person name="Yoshida S."/>
        </authorList>
    </citation>
    <scope>NUCLEOTIDE SEQUENCE</scope>
    <source>
        <strain evidence="7">Okayama</strain>
    </source>
</reference>
<dbReference type="GO" id="GO:0004185">
    <property type="term" value="F:serine-type carboxypeptidase activity"/>
    <property type="evidence" value="ECO:0007669"/>
    <property type="project" value="UniProtKB-UniRule"/>
</dbReference>
<name>A0A830CVH8_9LAMI</name>
<evidence type="ECO:0000256" key="4">
    <source>
        <dbReference type="ARBA" id="ARBA00022729"/>
    </source>
</evidence>
<dbReference type="Proteomes" id="UP000653305">
    <property type="component" value="Unassembled WGS sequence"/>
</dbReference>
<dbReference type="EC" id="3.4.16.-" evidence="6"/>
<dbReference type="PANTHER" id="PTHR11802:SF259">
    <property type="entry name" value="SERINE CARBOXYPEPTIDASE-LIKE 48"/>
    <property type="match status" value="1"/>
</dbReference>
<comment type="caution">
    <text evidence="7">The sequence shown here is derived from an EMBL/GenBank/DDBJ whole genome shotgun (WGS) entry which is preliminary data.</text>
</comment>
<proteinExistence type="inferred from homology"/>
<feature type="signal peptide" evidence="6">
    <location>
        <begin position="1"/>
        <end position="24"/>
    </location>
</feature>
<dbReference type="Pfam" id="PF00450">
    <property type="entry name" value="Peptidase_S10"/>
    <property type="match status" value="1"/>
</dbReference>
<dbReference type="OrthoDB" id="443318at2759"/>
<dbReference type="PRINTS" id="PR00724">
    <property type="entry name" value="CRBOXYPTASEC"/>
</dbReference>
<keyword evidence="6" id="KW-0378">Hydrolase</keyword>
<dbReference type="PROSITE" id="PS00131">
    <property type="entry name" value="CARBOXYPEPT_SER_SER"/>
    <property type="match status" value="1"/>
</dbReference>
<keyword evidence="3" id="KW-0964">Secreted</keyword>
<dbReference type="GO" id="GO:0005773">
    <property type="term" value="C:vacuole"/>
    <property type="evidence" value="ECO:0007669"/>
    <property type="project" value="TreeGrafter"/>
</dbReference>
<sequence length="331" mass="37094">MCSSLSPYINLALLTLFLFVSAEATNHHNLLQNSKLGIHNTQAQRFARGLNLSTRLDANIVNYEPLDNESEIVEKAFRFPLLGGNCEAVDSDGPNVTNLGHHAGYIRLPNTKGLARMFYYFFESRKNDANAPVVVWLSGGPGCSSSIALFYENGPFKLTDKLSLVWNDYGWDNVANILFVDQPIGTGFSYSTEITDIPTTSEKAAVHFYDFLQVFFGLHPEYVKNDFYITGESYAGHYIPAFAAQVQYGNKNKQGLHINLKGMAIGNGWTNSEVQYATYPDYAIQMKLINQSQYNYLKDPLVRNCLREAENVCGKFLIPTPITIICFNNSK</sequence>
<comment type="subcellular location">
    <subcellularLocation>
        <location evidence="1">Secreted</location>
    </subcellularLocation>
</comment>
<dbReference type="GO" id="GO:0006508">
    <property type="term" value="P:proteolysis"/>
    <property type="evidence" value="ECO:0007669"/>
    <property type="project" value="UniProtKB-KW"/>
</dbReference>
<dbReference type="EMBL" id="BMAC01000617">
    <property type="protein sequence ID" value="GFQ00205.1"/>
    <property type="molecule type" value="Genomic_DNA"/>
</dbReference>
<evidence type="ECO:0000256" key="1">
    <source>
        <dbReference type="ARBA" id="ARBA00004613"/>
    </source>
</evidence>
<dbReference type="GO" id="GO:0005576">
    <property type="term" value="C:extracellular region"/>
    <property type="evidence" value="ECO:0007669"/>
    <property type="project" value="UniProtKB-SubCell"/>
</dbReference>
<keyword evidence="5" id="KW-0325">Glycoprotein</keyword>
<evidence type="ECO:0000313" key="8">
    <source>
        <dbReference type="Proteomes" id="UP000653305"/>
    </source>
</evidence>
<gene>
    <name evidence="7" type="ORF">PHJA_002164500</name>
</gene>
<dbReference type="PANTHER" id="PTHR11802">
    <property type="entry name" value="SERINE PROTEASE FAMILY S10 SERINE CARBOXYPEPTIDASE"/>
    <property type="match status" value="1"/>
</dbReference>
<evidence type="ECO:0000256" key="6">
    <source>
        <dbReference type="RuleBase" id="RU361156"/>
    </source>
</evidence>
<organism evidence="7 8">
    <name type="scientific">Phtheirospermum japonicum</name>
    <dbReference type="NCBI Taxonomy" id="374723"/>
    <lineage>
        <taxon>Eukaryota</taxon>
        <taxon>Viridiplantae</taxon>
        <taxon>Streptophyta</taxon>
        <taxon>Embryophyta</taxon>
        <taxon>Tracheophyta</taxon>
        <taxon>Spermatophyta</taxon>
        <taxon>Magnoliopsida</taxon>
        <taxon>eudicotyledons</taxon>
        <taxon>Gunneridae</taxon>
        <taxon>Pentapetalae</taxon>
        <taxon>asterids</taxon>
        <taxon>lamiids</taxon>
        <taxon>Lamiales</taxon>
        <taxon>Orobanchaceae</taxon>
        <taxon>Orobanchaceae incertae sedis</taxon>
        <taxon>Phtheirospermum</taxon>
    </lineage>
</organism>